<dbReference type="InterPro" id="IPR015943">
    <property type="entry name" value="WD40/YVTN_repeat-like_dom_sf"/>
</dbReference>
<name>A0A059F0T1_9MICR</name>
<reference evidence="5 6" key="2">
    <citation type="submission" date="2014-03" db="EMBL/GenBank/DDBJ databases">
        <title>The Genome Sequence of Anncaliia algerae insect isolate PRA339.</title>
        <authorList>
            <consortium name="The Broad Institute Genome Sequencing Platform"/>
            <consortium name="The Broad Institute Genome Sequencing Center for Infectious Disease"/>
            <person name="Cuomo C."/>
            <person name="Becnel J."/>
            <person name="Sanscrainte N."/>
            <person name="Walker B."/>
            <person name="Young S.K."/>
            <person name="Zeng Q."/>
            <person name="Gargeya S."/>
            <person name="Fitzgerald M."/>
            <person name="Haas B."/>
            <person name="Abouelleil A."/>
            <person name="Alvarado L."/>
            <person name="Arachchi H.M."/>
            <person name="Berlin A.M."/>
            <person name="Chapman S.B."/>
            <person name="Dewar J."/>
            <person name="Goldberg J."/>
            <person name="Griggs A."/>
            <person name="Gujja S."/>
            <person name="Hansen M."/>
            <person name="Howarth C."/>
            <person name="Imamovic A."/>
            <person name="Larimer J."/>
            <person name="McCowan C."/>
            <person name="Murphy C."/>
            <person name="Neiman D."/>
            <person name="Pearson M."/>
            <person name="Priest M."/>
            <person name="Roberts A."/>
            <person name="Saif S."/>
            <person name="Shea T."/>
            <person name="Sisk P."/>
            <person name="Sykes S."/>
            <person name="Wortman J."/>
            <person name="Nusbaum C."/>
            <person name="Birren B."/>
        </authorList>
    </citation>
    <scope>NUCLEOTIDE SEQUENCE [LARGE SCALE GENOMIC DNA]</scope>
    <source>
        <strain evidence="5 6">PRA339</strain>
    </source>
</reference>
<evidence type="ECO:0000313" key="6">
    <source>
        <dbReference type="Proteomes" id="UP000030655"/>
    </source>
</evidence>
<feature type="repeat" description="WD" evidence="4">
    <location>
        <begin position="145"/>
        <end position="187"/>
    </location>
</feature>
<dbReference type="PROSITE" id="PS00678">
    <property type="entry name" value="WD_REPEATS_1"/>
    <property type="match status" value="1"/>
</dbReference>
<reference evidence="6" key="1">
    <citation type="submission" date="2013-02" db="EMBL/GenBank/DDBJ databases">
        <authorList>
            <consortium name="The Broad Institute Genome Sequencing Platform"/>
            <person name="Cuomo C."/>
            <person name="Becnel J."/>
            <person name="Sanscrainte N."/>
            <person name="Walker B."/>
            <person name="Young S.K."/>
            <person name="Zeng Q."/>
            <person name="Gargeya S."/>
            <person name="Fitzgerald M."/>
            <person name="Haas B."/>
            <person name="Abouelleil A."/>
            <person name="Alvarado L."/>
            <person name="Arachchi H.M."/>
            <person name="Berlin A.M."/>
            <person name="Chapman S.B."/>
            <person name="Dewar J."/>
            <person name="Goldberg J."/>
            <person name="Griggs A."/>
            <person name="Gujja S."/>
            <person name="Hansen M."/>
            <person name="Howarth C."/>
            <person name="Imamovic A."/>
            <person name="Larimer J."/>
            <person name="McCowan C."/>
            <person name="Murphy C."/>
            <person name="Neiman D."/>
            <person name="Pearson M."/>
            <person name="Priest M."/>
            <person name="Roberts A."/>
            <person name="Saif S."/>
            <person name="Shea T."/>
            <person name="Sisk P."/>
            <person name="Sykes S."/>
            <person name="Wortman J."/>
            <person name="Nusbaum C."/>
            <person name="Birren B."/>
        </authorList>
    </citation>
    <scope>NUCLEOTIDE SEQUENCE [LARGE SCALE GENOMIC DNA]</scope>
    <source>
        <strain evidence="6">PRA339</strain>
    </source>
</reference>
<keyword evidence="2 4" id="KW-0853">WD repeat</keyword>
<evidence type="ECO:0000256" key="1">
    <source>
        <dbReference type="ARBA" id="ARBA00007253"/>
    </source>
</evidence>
<dbReference type="AlphaFoldDB" id="A0A059F0T1"/>
<protein>
    <submittedName>
        <fullName evidence="5">Uncharacterized protein</fullName>
    </submittedName>
</protein>
<proteinExistence type="inferred from homology"/>
<dbReference type="InterPro" id="IPR045223">
    <property type="entry name" value="RACK1-like"/>
</dbReference>
<dbReference type="Gene3D" id="2.130.10.10">
    <property type="entry name" value="YVTN repeat-like/Quinoprotein amine dehydrogenase"/>
    <property type="match status" value="1"/>
</dbReference>
<dbReference type="InterPro" id="IPR036322">
    <property type="entry name" value="WD40_repeat_dom_sf"/>
</dbReference>
<dbReference type="GO" id="GO:0045182">
    <property type="term" value="F:translation regulator activity"/>
    <property type="evidence" value="ECO:0007669"/>
    <property type="project" value="InterPro"/>
</dbReference>
<evidence type="ECO:0000256" key="2">
    <source>
        <dbReference type="ARBA" id="ARBA00022574"/>
    </source>
</evidence>
<dbReference type="InterPro" id="IPR020472">
    <property type="entry name" value="WD40_PAC1"/>
</dbReference>
<dbReference type="PANTHER" id="PTHR19868">
    <property type="entry name" value="RECEPTOR FOR ACTIVATED PROTEIN KINASE C RACK1"/>
    <property type="match status" value="1"/>
</dbReference>
<keyword evidence="3" id="KW-0677">Repeat</keyword>
<evidence type="ECO:0000256" key="4">
    <source>
        <dbReference type="PROSITE-ProRule" id="PRU00221"/>
    </source>
</evidence>
<dbReference type="Pfam" id="PF00400">
    <property type="entry name" value="WD40"/>
    <property type="match status" value="2"/>
</dbReference>
<dbReference type="OrthoDB" id="7875889at2759"/>
<keyword evidence="6" id="KW-1185">Reference proteome</keyword>
<dbReference type="EMBL" id="KK365166">
    <property type="protein sequence ID" value="KCZ80722.1"/>
    <property type="molecule type" value="Genomic_DNA"/>
</dbReference>
<dbReference type="PRINTS" id="PR00320">
    <property type="entry name" value="GPROTEINBRPT"/>
</dbReference>
<dbReference type="InterPro" id="IPR019775">
    <property type="entry name" value="WD40_repeat_CS"/>
</dbReference>
<dbReference type="PROSITE" id="PS50082">
    <property type="entry name" value="WD_REPEATS_2"/>
    <property type="match status" value="2"/>
</dbReference>
<gene>
    <name evidence="5" type="ORF">H312_01885</name>
</gene>
<dbReference type="HOGENOM" id="CLU_831632_0_0_1"/>
<accession>A0A059F0T1</accession>
<dbReference type="STRING" id="1288291.A0A059F0T1"/>
<organism evidence="5 6">
    <name type="scientific">Anncaliia algerae PRA339</name>
    <dbReference type="NCBI Taxonomy" id="1288291"/>
    <lineage>
        <taxon>Eukaryota</taxon>
        <taxon>Fungi</taxon>
        <taxon>Fungi incertae sedis</taxon>
        <taxon>Microsporidia</taxon>
        <taxon>Tubulinosematoidea</taxon>
        <taxon>Tubulinosematidae</taxon>
        <taxon>Anncaliia</taxon>
    </lineage>
</organism>
<dbReference type="SMART" id="SM00320">
    <property type="entry name" value="WD40"/>
    <property type="match status" value="7"/>
</dbReference>
<dbReference type="GO" id="GO:0043022">
    <property type="term" value="F:ribosome binding"/>
    <property type="evidence" value="ECO:0007669"/>
    <property type="project" value="InterPro"/>
</dbReference>
<dbReference type="VEuPathDB" id="MicrosporidiaDB:H312_01885"/>
<sequence length="323" mass="35946">MSTSRVLTETLVISNHKNAITGLEVLDFNNTEALCSSSRDGRVLVYNLRNDNEILREFNKHSHFINSIAVAKKAQKVIVVESDKIGRIFDLNSTEEIILQGHSSDVLCVAIDYLETKIVTGSVDKNIYIWNAEGKLEKMIAHTIENGHTDWITCVDFKPFDENEIISGSYDGTIKLWDIEKKELKGTFYDGKLVDDKTVIQKDGSMGVKALNISADGSLCAYGGRNGKVYIIELNGNNELLTSFDVSEDITSLAFGLTEMILASGTKTKIFLWDVTSSEVLDTIDLGVYGGSCECMSLAWYGNKLVAGLKNGKMIFFEFFRRK</sequence>
<dbReference type="Proteomes" id="UP000030655">
    <property type="component" value="Unassembled WGS sequence"/>
</dbReference>
<evidence type="ECO:0000256" key="3">
    <source>
        <dbReference type="ARBA" id="ARBA00022737"/>
    </source>
</evidence>
<feature type="repeat" description="WD" evidence="4">
    <location>
        <begin position="99"/>
        <end position="131"/>
    </location>
</feature>
<comment type="similarity">
    <text evidence="1">Belongs to the WD repeat G protein beta family. Ribosomal protein RACK1 subfamily.</text>
</comment>
<dbReference type="SUPFAM" id="SSF50978">
    <property type="entry name" value="WD40 repeat-like"/>
    <property type="match status" value="1"/>
</dbReference>
<dbReference type="InterPro" id="IPR001680">
    <property type="entry name" value="WD40_rpt"/>
</dbReference>
<dbReference type="PROSITE" id="PS50294">
    <property type="entry name" value="WD_REPEATS_REGION"/>
    <property type="match status" value="2"/>
</dbReference>
<evidence type="ECO:0000313" key="5">
    <source>
        <dbReference type="EMBL" id="KCZ80722.1"/>
    </source>
</evidence>